<evidence type="ECO:0000259" key="2">
    <source>
        <dbReference type="PROSITE" id="PS50888"/>
    </source>
</evidence>
<feature type="region of interest" description="Disordered" evidence="1">
    <location>
        <begin position="1"/>
        <end position="87"/>
    </location>
</feature>
<dbReference type="GO" id="GO:0046983">
    <property type="term" value="F:protein dimerization activity"/>
    <property type="evidence" value="ECO:0007669"/>
    <property type="project" value="InterPro"/>
</dbReference>
<feature type="region of interest" description="Disordered" evidence="1">
    <location>
        <begin position="226"/>
        <end position="249"/>
    </location>
</feature>
<dbReference type="Gene3D" id="4.10.280.10">
    <property type="entry name" value="Helix-loop-helix DNA-binding domain"/>
    <property type="match status" value="1"/>
</dbReference>
<feature type="region of interest" description="Disordered" evidence="1">
    <location>
        <begin position="326"/>
        <end position="389"/>
    </location>
</feature>
<accession>A0AAD5RYT9</accession>
<comment type="caution">
    <text evidence="3">The sequence shown here is derived from an EMBL/GenBank/DDBJ whole genome shotgun (WGS) entry which is preliminary data.</text>
</comment>
<name>A0AAD5RYT9_9PEZI</name>
<dbReference type="SUPFAM" id="SSF47459">
    <property type="entry name" value="HLH, helix-loop-helix DNA-binding domain"/>
    <property type="match status" value="1"/>
</dbReference>
<dbReference type="PANTHER" id="PTHR47336">
    <property type="entry name" value="TRANSCRIPTION FACTOR HMS1-RELATED"/>
    <property type="match status" value="1"/>
</dbReference>
<protein>
    <submittedName>
        <fullName evidence="3">Sterol regulatory element-binding protein 1</fullName>
    </submittedName>
</protein>
<sequence length="430" mass="45892">MDYFAVPNNQTVNPVDQNANLTTTNAEQPAIWDTSSLPAEATNTSMALGAESRPDPYKPKTALPTRAPPHRTREGHERKRSKLSTETATQFDSVDYWLDFENDEGANGNGGAEFGVIRDRGAAAQRYESTPTLRSVGLLEPDLQISAAGGVYDGGVTDHLSLHRTKTAANQMATPAGSGITPENGVASGSGTKGDPDDVDDDALDNALSDNEDGLSMNLADQLSKIDSAPPADVPPREGLYSTPLSWEKPQPGLRMDPLFSLHNNGTLNQEDQQRLIAIAMNPGSTTGGLGASIAQTFGPAFGAHAYLGANMGMPTTSMSQLINIPSQSQPHFPQNPQTTLGRNVNQSQPESQMTDRSSVSASDKDKDKQMKGDRTAHNDIERKYRTNLKDKIAELRDAVPALRPIPENGVADDAEAAGQPARAPKVSKV</sequence>
<dbReference type="InterPro" id="IPR052099">
    <property type="entry name" value="Regulatory_TF_Diverse"/>
</dbReference>
<feature type="compositionally biased region" description="Basic and acidic residues" evidence="1">
    <location>
        <begin position="363"/>
        <end position="389"/>
    </location>
</feature>
<proteinExistence type="predicted"/>
<feature type="domain" description="BHLH" evidence="2">
    <location>
        <begin position="373"/>
        <end position="430"/>
    </location>
</feature>
<evidence type="ECO:0000256" key="1">
    <source>
        <dbReference type="SAM" id="MobiDB-lite"/>
    </source>
</evidence>
<keyword evidence="4" id="KW-1185">Reference proteome</keyword>
<evidence type="ECO:0000313" key="4">
    <source>
        <dbReference type="Proteomes" id="UP001201980"/>
    </source>
</evidence>
<dbReference type="PROSITE" id="PS50888">
    <property type="entry name" value="BHLH"/>
    <property type="match status" value="1"/>
</dbReference>
<gene>
    <name evidence="3" type="ORF">MKZ38_001482</name>
</gene>
<dbReference type="InterPro" id="IPR036638">
    <property type="entry name" value="HLH_DNA-bd_sf"/>
</dbReference>
<feature type="compositionally biased region" description="Polar residues" evidence="1">
    <location>
        <begin position="326"/>
        <end position="355"/>
    </location>
</feature>
<dbReference type="Pfam" id="PF00010">
    <property type="entry name" value="HLH"/>
    <property type="match status" value="1"/>
</dbReference>
<dbReference type="PANTHER" id="PTHR47336:SF2">
    <property type="entry name" value="TRANSCRIPTION FACTOR HMS1-RELATED"/>
    <property type="match status" value="1"/>
</dbReference>
<dbReference type="AlphaFoldDB" id="A0AAD5RYT9"/>
<feature type="compositionally biased region" description="Polar residues" evidence="1">
    <location>
        <begin position="7"/>
        <end position="46"/>
    </location>
</feature>
<dbReference type="EMBL" id="JAKWBI020000013">
    <property type="protein sequence ID" value="KAJ2906501.1"/>
    <property type="molecule type" value="Genomic_DNA"/>
</dbReference>
<reference evidence="3" key="1">
    <citation type="submission" date="2022-07" db="EMBL/GenBank/DDBJ databases">
        <title>Draft genome sequence of Zalerion maritima ATCC 34329, a (micro)plastics degrading marine fungus.</title>
        <authorList>
            <person name="Paco A."/>
            <person name="Goncalves M.F.M."/>
            <person name="Rocha-Santos T.A.P."/>
            <person name="Alves A."/>
        </authorList>
    </citation>
    <scope>NUCLEOTIDE SEQUENCE</scope>
    <source>
        <strain evidence="3">ATCC 34329</strain>
    </source>
</reference>
<dbReference type="Proteomes" id="UP001201980">
    <property type="component" value="Unassembled WGS sequence"/>
</dbReference>
<organism evidence="3 4">
    <name type="scientific">Zalerion maritima</name>
    <dbReference type="NCBI Taxonomy" id="339359"/>
    <lineage>
        <taxon>Eukaryota</taxon>
        <taxon>Fungi</taxon>
        <taxon>Dikarya</taxon>
        <taxon>Ascomycota</taxon>
        <taxon>Pezizomycotina</taxon>
        <taxon>Sordariomycetes</taxon>
        <taxon>Lulworthiomycetidae</taxon>
        <taxon>Lulworthiales</taxon>
        <taxon>Lulworthiaceae</taxon>
        <taxon>Zalerion</taxon>
    </lineage>
</organism>
<evidence type="ECO:0000313" key="3">
    <source>
        <dbReference type="EMBL" id="KAJ2906501.1"/>
    </source>
</evidence>
<feature type="region of interest" description="Disordered" evidence="1">
    <location>
        <begin position="403"/>
        <end position="430"/>
    </location>
</feature>
<feature type="region of interest" description="Disordered" evidence="1">
    <location>
        <begin position="172"/>
        <end position="214"/>
    </location>
</feature>
<dbReference type="InterPro" id="IPR011598">
    <property type="entry name" value="bHLH_dom"/>
</dbReference>